<dbReference type="Proteomes" id="UP000256869">
    <property type="component" value="Unassembled WGS sequence"/>
</dbReference>
<reference evidence="3 4" key="1">
    <citation type="submission" date="2018-07" db="EMBL/GenBank/DDBJ databases">
        <title>Genomic Encyclopedia of Type Strains, Phase III (KMG-III): the genomes of soil and plant-associated and newly described type strains.</title>
        <authorList>
            <person name="Whitman W."/>
        </authorList>
    </citation>
    <scope>NUCLEOTIDE SEQUENCE [LARGE SCALE GENOMIC DNA]</scope>
    <source>
        <strain evidence="3 4">CECT 8236</strain>
    </source>
</reference>
<name>A0A3D9IBP1_9BACL</name>
<dbReference type="RefSeq" id="WP_115993245.1">
    <property type="nucleotide sequence ID" value="NZ_QRDY01000007.1"/>
</dbReference>
<keyword evidence="1" id="KW-0732">Signal</keyword>
<evidence type="ECO:0000259" key="2">
    <source>
        <dbReference type="PROSITE" id="PS51272"/>
    </source>
</evidence>
<comment type="caution">
    <text evidence="3">The sequence shown here is derived from an EMBL/GenBank/DDBJ whole genome shotgun (WGS) entry which is preliminary data.</text>
</comment>
<dbReference type="Pfam" id="PF00395">
    <property type="entry name" value="SLH"/>
    <property type="match status" value="2"/>
</dbReference>
<proteinExistence type="predicted"/>
<dbReference type="AlphaFoldDB" id="A0A3D9IBP1"/>
<keyword evidence="4" id="KW-1185">Reference proteome</keyword>
<dbReference type="PROSITE" id="PS51272">
    <property type="entry name" value="SLH"/>
    <property type="match status" value="2"/>
</dbReference>
<gene>
    <name evidence="3" type="ORF">DFP95_10726</name>
</gene>
<feature type="chain" id="PRO_5017722630" evidence="1">
    <location>
        <begin position="27"/>
        <end position="229"/>
    </location>
</feature>
<organism evidence="3 4">
    <name type="scientific">Cohnella lupini</name>
    <dbReference type="NCBI Taxonomy" id="1294267"/>
    <lineage>
        <taxon>Bacteria</taxon>
        <taxon>Bacillati</taxon>
        <taxon>Bacillota</taxon>
        <taxon>Bacilli</taxon>
        <taxon>Bacillales</taxon>
        <taxon>Paenibacillaceae</taxon>
        <taxon>Cohnella</taxon>
    </lineage>
</organism>
<dbReference type="OrthoDB" id="1738667at2"/>
<feature type="domain" description="SLH" evidence="2">
    <location>
        <begin position="157"/>
        <end position="220"/>
    </location>
</feature>
<feature type="domain" description="SLH" evidence="2">
    <location>
        <begin position="26"/>
        <end position="89"/>
    </location>
</feature>
<protein>
    <submittedName>
        <fullName evidence="3">S-layer family protein</fullName>
    </submittedName>
</protein>
<evidence type="ECO:0000313" key="3">
    <source>
        <dbReference type="EMBL" id="RED59188.1"/>
    </source>
</evidence>
<dbReference type="InterPro" id="IPR001119">
    <property type="entry name" value="SLH_dom"/>
</dbReference>
<feature type="signal peptide" evidence="1">
    <location>
        <begin position="1"/>
        <end position="26"/>
    </location>
</feature>
<evidence type="ECO:0000256" key="1">
    <source>
        <dbReference type="SAM" id="SignalP"/>
    </source>
</evidence>
<evidence type="ECO:0000313" key="4">
    <source>
        <dbReference type="Proteomes" id="UP000256869"/>
    </source>
</evidence>
<sequence>MKKSLKLFTVSAATVLTLTFASQSFAATGTFSDLGNIASKDKIATLQQKGYVNGISANRFLPDAKITAAQGIQLIVNTLGLNIDTIRFFKEPQATDYFPKADDNAWYEEALIIAANNDIGLPADLDPDKIWTREEFTHQLILATEKHGRLPMINIKPIEFGDLDDLTIDYNGTIQRALVLKIASLDAQGNFNPKVEITRAEAAELVYNAVEYLEAHPAPTQTPVVDVEE</sequence>
<dbReference type="EMBL" id="QRDY01000007">
    <property type="protein sequence ID" value="RED59188.1"/>
    <property type="molecule type" value="Genomic_DNA"/>
</dbReference>
<accession>A0A3D9IBP1</accession>